<feature type="compositionally biased region" description="Basic residues" evidence="1">
    <location>
        <begin position="46"/>
        <end position="60"/>
    </location>
</feature>
<dbReference type="Gramene" id="PVH62109">
    <property type="protein sequence ID" value="PVH62109"/>
    <property type="gene ID" value="PAHAL_3G207000"/>
</dbReference>
<proteinExistence type="predicted"/>
<protein>
    <submittedName>
        <fullName evidence="2">Uncharacterized protein</fullName>
    </submittedName>
</protein>
<sequence length="186" mass="19936">MTSARTTRSAPSLPPTTRRDPRPPPSPRRARPVARTLRFASGGHAAHGRSHSRRPRHGARQSRIAPGGRRPAPGTASRGRAAPGRACRSLSGRAAACLSHARGLARLRRGRSLHARAAGAALTSHASAGPQLARAGCRSRARHASLGSRSLARTGCWRRTQLRRRWRGGPAAHLALRQVLRLPHEA</sequence>
<feature type="compositionally biased region" description="Polar residues" evidence="1">
    <location>
        <begin position="1"/>
        <end position="10"/>
    </location>
</feature>
<accession>A0A2T8KIZ7</accession>
<feature type="region of interest" description="Disordered" evidence="1">
    <location>
        <begin position="1"/>
        <end position="85"/>
    </location>
</feature>
<dbReference type="AlphaFoldDB" id="A0A2T8KIZ7"/>
<evidence type="ECO:0000256" key="1">
    <source>
        <dbReference type="SAM" id="MobiDB-lite"/>
    </source>
</evidence>
<name>A0A2T8KIZ7_9POAL</name>
<dbReference type="EMBL" id="CM008048">
    <property type="protein sequence ID" value="PVH62109.1"/>
    <property type="molecule type" value="Genomic_DNA"/>
</dbReference>
<evidence type="ECO:0000313" key="2">
    <source>
        <dbReference type="EMBL" id="PVH62109.1"/>
    </source>
</evidence>
<dbReference type="Proteomes" id="UP000243499">
    <property type="component" value="Chromosome 3"/>
</dbReference>
<gene>
    <name evidence="2" type="ORF">PAHAL_3G207000</name>
</gene>
<organism evidence="2">
    <name type="scientific">Panicum hallii</name>
    <dbReference type="NCBI Taxonomy" id="206008"/>
    <lineage>
        <taxon>Eukaryota</taxon>
        <taxon>Viridiplantae</taxon>
        <taxon>Streptophyta</taxon>
        <taxon>Embryophyta</taxon>
        <taxon>Tracheophyta</taxon>
        <taxon>Spermatophyta</taxon>
        <taxon>Magnoliopsida</taxon>
        <taxon>Liliopsida</taxon>
        <taxon>Poales</taxon>
        <taxon>Poaceae</taxon>
        <taxon>PACMAD clade</taxon>
        <taxon>Panicoideae</taxon>
        <taxon>Panicodae</taxon>
        <taxon>Paniceae</taxon>
        <taxon>Panicinae</taxon>
        <taxon>Panicum</taxon>
        <taxon>Panicum sect. Panicum</taxon>
    </lineage>
</organism>
<reference evidence="2" key="1">
    <citation type="submission" date="2018-04" db="EMBL/GenBank/DDBJ databases">
        <title>WGS assembly of Panicum hallii.</title>
        <authorList>
            <person name="Lovell J."/>
            <person name="Jenkins J."/>
            <person name="Lowry D."/>
            <person name="Mamidi S."/>
            <person name="Sreedasyam A."/>
            <person name="Weng X."/>
            <person name="Barry K."/>
            <person name="Bonette J."/>
            <person name="Campitelli B."/>
            <person name="Daum C."/>
            <person name="Gordon S."/>
            <person name="Gould B."/>
            <person name="Lipzen A."/>
            <person name="Macqueen A."/>
            <person name="Palacio-Mejia J."/>
            <person name="Plott C."/>
            <person name="Shakirov E."/>
            <person name="Shu S."/>
            <person name="Yoshinaga Y."/>
            <person name="Zane M."/>
            <person name="Rokhsar D."/>
            <person name="Grimwood J."/>
            <person name="Schmutz J."/>
            <person name="Juenger T."/>
        </authorList>
    </citation>
    <scope>NUCLEOTIDE SEQUENCE [LARGE SCALE GENOMIC DNA]</scope>
    <source>
        <strain evidence="2">FIL2</strain>
    </source>
</reference>